<comment type="catalytic activity">
    <reaction evidence="6">
        <text>precorrin-2 + NAD(+) = sirohydrochlorin + NADH + 2 H(+)</text>
        <dbReference type="Rhea" id="RHEA:15613"/>
        <dbReference type="ChEBI" id="CHEBI:15378"/>
        <dbReference type="ChEBI" id="CHEBI:57540"/>
        <dbReference type="ChEBI" id="CHEBI:57945"/>
        <dbReference type="ChEBI" id="CHEBI:58351"/>
        <dbReference type="ChEBI" id="CHEBI:58827"/>
        <dbReference type="EC" id="1.3.1.76"/>
    </reaction>
</comment>
<dbReference type="SUPFAM" id="SSF51735">
    <property type="entry name" value="NAD(P)-binding Rossmann-fold domains"/>
    <property type="match status" value="1"/>
</dbReference>
<dbReference type="EMBL" id="BEXT01000001">
    <property type="protein sequence ID" value="GBC63184.1"/>
    <property type="molecule type" value="Genomic_DNA"/>
</dbReference>
<evidence type="ECO:0000259" key="7">
    <source>
        <dbReference type="Pfam" id="PF14824"/>
    </source>
</evidence>
<evidence type="ECO:0000256" key="2">
    <source>
        <dbReference type="ARBA" id="ARBA00012400"/>
    </source>
</evidence>
<reference evidence="9" key="1">
    <citation type="submission" date="2017-11" db="EMBL/GenBank/DDBJ databases">
        <authorList>
            <person name="Watanabe M."/>
            <person name="Kojima H."/>
        </authorList>
    </citation>
    <scope>NUCLEOTIDE SEQUENCE [LARGE SCALE GENOMIC DNA]</scope>
    <source>
        <strain evidence="9">Tokyo 01</strain>
    </source>
</reference>
<keyword evidence="9" id="KW-1185">Reference proteome</keyword>
<dbReference type="Pfam" id="PF14824">
    <property type="entry name" value="Sirohm_synth_M"/>
    <property type="match status" value="1"/>
</dbReference>
<protein>
    <recommendedName>
        <fullName evidence="2">precorrin-2 dehydrogenase</fullName>
        <ecNumber evidence="2">1.3.1.76</ecNumber>
    </recommendedName>
</protein>
<evidence type="ECO:0000313" key="8">
    <source>
        <dbReference type="EMBL" id="GBC63184.1"/>
    </source>
</evidence>
<dbReference type="SUPFAM" id="SSF75615">
    <property type="entry name" value="Siroheme synthase middle domains-like"/>
    <property type="match status" value="1"/>
</dbReference>
<keyword evidence="3" id="KW-0560">Oxidoreductase</keyword>
<evidence type="ECO:0000256" key="3">
    <source>
        <dbReference type="ARBA" id="ARBA00023002"/>
    </source>
</evidence>
<dbReference type="Pfam" id="PF13241">
    <property type="entry name" value="NAD_binding_7"/>
    <property type="match status" value="1"/>
</dbReference>
<gene>
    <name evidence="8" type="ORF">DENIS_4177</name>
</gene>
<proteinExistence type="predicted"/>
<comment type="pathway">
    <text evidence="1">Porphyrin-containing compound metabolism; siroheme biosynthesis; sirohydrochlorin from precorrin-2: step 1/1.</text>
</comment>
<dbReference type="OrthoDB" id="9815856at2"/>
<dbReference type="Gene3D" id="3.40.50.720">
    <property type="entry name" value="NAD(P)-binding Rossmann-like Domain"/>
    <property type="match status" value="1"/>
</dbReference>
<dbReference type="InterPro" id="IPR028281">
    <property type="entry name" value="Sirohaem_synthase_central"/>
</dbReference>
<dbReference type="GO" id="GO:0004325">
    <property type="term" value="F:ferrochelatase activity"/>
    <property type="evidence" value="ECO:0007669"/>
    <property type="project" value="InterPro"/>
</dbReference>
<dbReference type="PANTHER" id="PTHR35330:SF1">
    <property type="entry name" value="SIROHEME BIOSYNTHESIS PROTEIN MET8"/>
    <property type="match status" value="1"/>
</dbReference>
<evidence type="ECO:0000256" key="5">
    <source>
        <dbReference type="ARBA" id="ARBA00023244"/>
    </source>
</evidence>
<dbReference type="UniPathway" id="UPA00262">
    <property type="reaction ID" value="UER00222"/>
</dbReference>
<evidence type="ECO:0000313" key="9">
    <source>
        <dbReference type="Proteomes" id="UP000288096"/>
    </source>
</evidence>
<dbReference type="InterPro" id="IPR042518">
    <property type="entry name" value="SirC_C"/>
</dbReference>
<organism evidence="8 9">
    <name type="scientific">Desulfonema ishimotonii</name>
    <dbReference type="NCBI Taxonomy" id="45657"/>
    <lineage>
        <taxon>Bacteria</taxon>
        <taxon>Pseudomonadati</taxon>
        <taxon>Thermodesulfobacteriota</taxon>
        <taxon>Desulfobacteria</taxon>
        <taxon>Desulfobacterales</taxon>
        <taxon>Desulfococcaceae</taxon>
        <taxon>Desulfonema</taxon>
    </lineage>
</organism>
<keyword evidence="5" id="KW-0627">Porphyrin biosynthesis</keyword>
<comment type="caution">
    <text evidence="8">The sequence shown here is derived from an EMBL/GenBank/DDBJ whole genome shotgun (WGS) entry which is preliminary data.</text>
</comment>
<dbReference type="AlphaFoldDB" id="A0A401G1U4"/>
<name>A0A401G1U4_9BACT</name>
<reference evidence="9" key="2">
    <citation type="submission" date="2019-01" db="EMBL/GenBank/DDBJ databases">
        <title>Genome sequence of Desulfonema ishimotonii strain Tokyo 01.</title>
        <authorList>
            <person name="Fukui M."/>
        </authorList>
    </citation>
    <scope>NUCLEOTIDE SEQUENCE [LARGE SCALE GENOMIC DNA]</scope>
    <source>
        <strain evidence="9">Tokyo 01</strain>
    </source>
</reference>
<dbReference type="NCBIfam" id="TIGR01470">
    <property type="entry name" value="cysG_Nterm"/>
    <property type="match status" value="1"/>
</dbReference>
<dbReference type="Gene3D" id="1.10.8.610">
    <property type="entry name" value="SirC, precorrin-2 dehydrogenase, C-terminal helical domain-like"/>
    <property type="match status" value="1"/>
</dbReference>
<evidence type="ECO:0000256" key="4">
    <source>
        <dbReference type="ARBA" id="ARBA00023027"/>
    </source>
</evidence>
<dbReference type="PANTHER" id="PTHR35330">
    <property type="entry name" value="SIROHEME BIOSYNTHESIS PROTEIN MET8"/>
    <property type="match status" value="1"/>
</dbReference>
<dbReference type="InterPro" id="IPR036291">
    <property type="entry name" value="NAD(P)-bd_dom_sf"/>
</dbReference>
<keyword evidence="4" id="KW-0520">NAD</keyword>
<dbReference type="InterPro" id="IPR028161">
    <property type="entry name" value="Met8-like"/>
</dbReference>
<dbReference type="GO" id="GO:0043115">
    <property type="term" value="F:precorrin-2 dehydrogenase activity"/>
    <property type="evidence" value="ECO:0007669"/>
    <property type="project" value="UniProtKB-EC"/>
</dbReference>
<dbReference type="EC" id="1.3.1.76" evidence="2"/>
<dbReference type="InterPro" id="IPR006367">
    <property type="entry name" value="Sirohaem_synthase_N"/>
</dbReference>
<dbReference type="Proteomes" id="UP000288096">
    <property type="component" value="Unassembled WGS sequence"/>
</dbReference>
<feature type="domain" description="Siroheme synthase central" evidence="7">
    <location>
        <begin position="119"/>
        <end position="146"/>
    </location>
</feature>
<accession>A0A401G1U4</accession>
<evidence type="ECO:0000256" key="1">
    <source>
        <dbReference type="ARBA" id="ARBA00005010"/>
    </source>
</evidence>
<dbReference type="GO" id="GO:0019354">
    <property type="term" value="P:siroheme biosynthetic process"/>
    <property type="evidence" value="ECO:0007669"/>
    <property type="project" value="UniProtKB-UniPathway"/>
</dbReference>
<evidence type="ECO:0000256" key="6">
    <source>
        <dbReference type="ARBA" id="ARBA00047561"/>
    </source>
</evidence>
<sequence>MPCYPVSLDIRGRRCLVVGGGAVATRKVRALIRCGARVTVVTPAASSEIETLAESRRIELKARIYRSGDMEGMFLVFSATDSRPVNSQVHADACQHNILCNIADQPAACNFTVPAVVRRGDLMLTVSTAGKSPALSRRLRKVLEAQFGPEYGEALRLMGAIRTRLLGNGHAPDAHRKRFRSVLDRDLIGLIRRKDIGTIDRILLEIFGPGYTFESLITAEADT</sequence>